<dbReference type="PRINTS" id="PR00180">
    <property type="entry name" value="CRETINALDHBP"/>
</dbReference>
<dbReference type="PANTHER" id="PTHR10174">
    <property type="entry name" value="ALPHA-TOCOPHEROL TRANSFER PROTEIN-RELATED"/>
    <property type="match status" value="1"/>
</dbReference>
<dbReference type="Proteomes" id="UP001233999">
    <property type="component" value="Unassembled WGS sequence"/>
</dbReference>
<feature type="domain" description="CRAL-TRIO" evidence="1">
    <location>
        <begin position="123"/>
        <end position="286"/>
    </location>
</feature>
<proteinExistence type="predicted"/>
<protein>
    <recommendedName>
        <fullName evidence="1">CRAL-TRIO domain-containing protein</fullName>
    </recommendedName>
</protein>
<name>A0AAD7Z781_DIPPU</name>
<dbReference type="InterPro" id="IPR011074">
    <property type="entry name" value="CRAL/TRIO_N_dom"/>
</dbReference>
<dbReference type="SMART" id="SM00516">
    <property type="entry name" value="SEC14"/>
    <property type="match status" value="1"/>
</dbReference>
<feature type="non-terminal residue" evidence="2">
    <location>
        <position position="319"/>
    </location>
</feature>
<reference evidence="2" key="1">
    <citation type="journal article" date="2023" name="IScience">
        <title>Live-bearing cockroach genome reveals convergent evolutionary mechanisms linked to viviparity in insects and beyond.</title>
        <authorList>
            <person name="Fouks B."/>
            <person name="Harrison M.C."/>
            <person name="Mikhailova A.A."/>
            <person name="Marchal E."/>
            <person name="English S."/>
            <person name="Carruthers M."/>
            <person name="Jennings E.C."/>
            <person name="Chiamaka E.L."/>
            <person name="Frigard R.A."/>
            <person name="Pippel M."/>
            <person name="Attardo G.M."/>
            <person name="Benoit J.B."/>
            <person name="Bornberg-Bauer E."/>
            <person name="Tobe S.S."/>
        </authorList>
    </citation>
    <scope>NUCLEOTIDE SEQUENCE</scope>
    <source>
        <strain evidence="2">Stay&amp;Tobe</strain>
    </source>
</reference>
<dbReference type="InterPro" id="IPR001251">
    <property type="entry name" value="CRAL-TRIO_dom"/>
</dbReference>
<dbReference type="SUPFAM" id="SSF52087">
    <property type="entry name" value="CRAL/TRIO domain"/>
    <property type="match status" value="1"/>
</dbReference>
<dbReference type="GO" id="GO:0016020">
    <property type="term" value="C:membrane"/>
    <property type="evidence" value="ECO:0007669"/>
    <property type="project" value="TreeGrafter"/>
</dbReference>
<dbReference type="SUPFAM" id="SSF46938">
    <property type="entry name" value="CRAL/TRIO N-terminal domain"/>
    <property type="match status" value="1"/>
</dbReference>
<dbReference type="GO" id="GO:1902936">
    <property type="term" value="F:phosphatidylinositol bisphosphate binding"/>
    <property type="evidence" value="ECO:0007669"/>
    <property type="project" value="TreeGrafter"/>
</dbReference>
<dbReference type="SMART" id="SM01100">
    <property type="entry name" value="CRAL_TRIO_N"/>
    <property type="match status" value="1"/>
</dbReference>
<reference evidence="2" key="2">
    <citation type="submission" date="2023-05" db="EMBL/GenBank/DDBJ databases">
        <authorList>
            <person name="Fouks B."/>
        </authorList>
    </citation>
    <scope>NUCLEOTIDE SEQUENCE</scope>
    <source>
        <strain evidence="2">Stay&amp;Tobe</strain>
        <tissue evidence="2">Testes</tissue>
    </source>
</reference>
<gene>
    <name evidence="2" type="ORF">L9F63_007955</name>
</gene>
<sequence>LMNCVTIRSVRDVFMSDITEIPCIKLENYNFNLEVGPLKPEVEEIARKELRETPETKKQAIVALKDLLKEEKNLKSPYDNEAWMMRFLRPCKFYPESAFELVKRYYNFKDKHHNLYDDLVPTKNKKVFDHNIITVLPNRDQLGRRILILELGKKWKHNKVSLDEVYKGCVLFLEVAMLEPETQVCGAVVIFDMDGLSLQQVWQFTPPFAKRIVDLLQDAIALRIKAIHVVNQPYIFNMVFALFKPFLREKLRNRIYFHGTDRDSLHNHMSPKCLPKQYGGTVEIPRIEGPQWYELLTVCEKEFEAIKSYGFNKDIESKK</sequence>
<dbReference type="PROSITE" id="PS50191">
    <property type="entry name" value="CRAL_TRIO"/>
    <property type="match status" value="1"/>
</dbReference>
<dbReference type="Gene3D" id="1.20.5.1200">
    <property type="entry name" value="Alpha-tocopherol transfer"/>
    <property type="match status" value="1"/>
</dbReference>
<dbReference type="CDD" id="cd00170">
    <property type="entry name" value="SEC14"/>
    <property type="match status" value="1"/>
</dbReference>
<dbReference type="Gene3D" id="1.10.8.20">
    <property type="entry name" value="N-terminal domain of phosphatidylinositol transfer protein sec14p"/>
    <property type="match status" value="1"/>
</dbReference>
<dbReference type="EMBL" id="JASPKZ010010254">
    <property type="protein sequence ID" value="KAJ9574892.1"/>
    <property type="molecule type" value="Genomic_DNA"/>
</dbReference>
<dbReference type="PANTHER" id="PTHR10174:SF220">
    <property type="entry name" value="LD41874P"/>
    <property type="match status" value="1"/>
</dbReference>
<dbReference type="AlphaFoldDB" id="A0AAD7Z781"/>
<dbReference type="InterPro" id="IPR036865">
    <property type="entry name" value="CRAL-TRIO_dom_sf"/>
</dbReference>
<dbReference type="Gene3D" id="3.40.525.10">
    <property type="entry name" value="CRAL-TRIO lipid binding domain"/>
    <property type="match status" value="1"/>
</dbReference>
<dbReference type="InterPro" id="IPR036273">
    <property type="entry name" value="CRAL/TRIO_N_dom_sf"/>
</dbReference>
<keyword evidence="3" id="KW-1185">Reference proteome</keyword>
<dbReference type="Pfam" id="PF00650">
    <property type="entry name" value="CRAL_TRIO"/>
    <property type="match status" value="1"/>
</dbReference>
<evidence type="ECO:0000313" key="2">
    <source>
        <dbReference type="EMBL" id="KAJ9574892.1"/>
    </source>
</evidence>
<comment type="caution">
    <text evidence="2">The sequence shown here is derived from an EMBL/GenBank/DDBJ whole genome shotgun (WGS) entry which is preliminary data.</text>
</comment>
<accession>A0AAD7Z781</accession>
<organism evidence="2 3">
    <name type="scientific">Diploptera punctata</name>
    <name type="common">Pacific beetle cockroach</name>
    <dbReference type="NCBI Taxonomy" id="6984"/>
    <lineage>
        <taxon>Eukaryota</taxon>
        <taxon>Metazoa</taxon>
        <taxon>Ecdysozoa</taxon>
        <taxon>Arthropoda</taxon>
        <taxon>Hexapoda</taxon>
        <taxon>Insecta</taxon>
        <taxon>Pterygota</taxon>
        <taxon>Neoptera</taxon>
        <taxon>Polyneoptera</taxon>
        <taxon>Dictyoptera</taxon>
        <taxon>Blattodea</taxon>
        <taxon>Blaberoidea</taxon>
        <taxon>Blaberidae</taxon>
        <taxon>Diplopterinae</taxon>
        <taxon>Diploptera</taxon>
    </lineage>
</organism>
<evidence type="ECO:0000313" key="3">
    <source>
        <dbReference type="Proteomes" id="UP001233999"/>
    </source>
</evidence>
<evidence type="ECO:0000259" key="1">
    <source>
        <dbReference type="PROSITE" id="PS50191"/>
    </source>
</evidence>